<dbReference type="PANTHER" id="PTHR13710">
    <property type="entry name" value="DNA HELICASE RECQ FAMILY MEMBER"/>
    <property type="match status" value="1"/>
</dbReference>
<dbReference type="PANTHER" id="PTHR13710:SF154">
    <property type="entry name" value="RECQ HELICASE, PUTATIVE (AFU_ORTHOLOGUE AFUA_6G14720)-RELATED"/>
    <property type="match status" value="1"/>
</dbReference>
<dbReference type="SMART" id="SM00355">
    <property type="entry name" value="ZnF_C2H2"/>
    <property type="match status" value="3"/>
</dbReference>
<dbReference type="GO" id="GO:0005737">
    <property type="term" value="C:cytoplasm"/>
    <property type="evidence" value="ECO:0007669"/>
    <property type="project" value="TreeGrafter"/>
</dbReference>
<dbReference type="Pfam" id="PF00271">
    <property type="entry name" value="Helicase_C"/>
    <property type="match status" value="1"/>
</dbReference>
<dbReference type="GO" id="GO:0043138">
    <property type="term" value="F:3'-5' DNA helicase activity"/>
    <property type="evidence" value="ECO:0007669"/>
    <property type="project" value="UniProtKB-EC"/>
</dbReference>
<dbReference type="Proteomes" id="UP000494040">
    <property type="component" value="Unassembled WGS sequence"/>
</dbReference>
<feature type="region of interest" description="Disordered" evidence="6">
    <location>
        <begin position="418"/>
        <end position="438"/>
    </location>
</feature>
<evidence type="ECO:0000259" key="7">
    <source>
        <dbReference type="PROSITE" id="PS51194"/>
    </source>
</evidence>
<keyword evidence="3" id="KW-0067">ATP-binding</keyword>
<sequence length="2534" mass="284863">MDLFLYNPTYQIWICTAPRCQYAVAPSVLLTHLRTRHGSHPSAATPALREAALATMLQRPWIDPAKETSLFPAKGDPPVPGLPVYQGYACPYCPYIIRSFPLLDEHRRKKHREQDGDWRPGRLSQTEQQARKKARLAGCPVSCQRFYTTRAGSHFFEVSQTMPAGGCQEGNTMQTSQDPAELIRARVNQALQEGEVTAEQADGQVPVLDAHPTEASPWLELTRWPEYLRGQDLTAVALLGCLPNPRTEPLLAQFTASVQRLIDQAYQAIREGQINEFDQVQINTFFRRPSVWNRPIQIHLWPATYRRYCQVWQQLVCFVYRSTRPEQAIHLRHQLNTTQLAALDQMEEYSLQLQALALKTTSKPGPAAPAAPAAPAPILPASCPPPPKALPRTIPWKKNPGLASSLPRLAPRVEVHVPPPPAPPPALPAGYNSPQARSPQEVSLHEWLDQACLDLSIALLDHSLKGDLFESPLVGFLAVLGVDPVRQTFRDPYGYTSYLSGLVKMAQMLVALRAVRLAEAGQVSYPADALDDMRERFLLYGVRAPFGWITRLRTYGKKIQNSTTSLGYIYWSDDEQTLSYKDLQLSMQGLRGFIAGQVTRAQAELEGLFLLHEEEVCEEVVPQLALHELRDDPTNNTRGWNFLRDPRTRKALPTPGDRWLLDRVLSLAWLREEFLEIQPGGPAGTDEVLWREGPVDQYLHQVDCFLQRLLLLVHITGGQPARATELLGLRHRNTLQGRHRNIFIEHGLVSTVTSYHKGYSISNTTKIIHRYLPRPVSELLVYYLWLVLPFREALEQLTRGARKSAFLWSAGEGSWAPERLRKVLQAEAQAHLQTKLNILSYRHAAIAISRVHLKSGGFKRDYSGTEAAAVFDEQASHGSWTAGTVYARGLQEAPGHVEARRRQYRGISREWHGFLGFETYLGPRSRVQWDGIQQDSQAIQIPYELDKPLPILPCEPNGLQCCRLDPPCQYLVSSMKAMRNHWRDVHGWSQYCHGGRARQAQQAASQAELQQSFRCVSWQQVFRGGKGSHYIYIRFPDGRAEPPPPTTQIQQAVDQMYMSWQEQQEKQRRERVVQAGEINDANPWLRLTRWAEYLQGVDPADLISISSVGHIDKSLTAVERVDTEPVVQVLQATMAQLVQKSQQTVQHCGHAIRIEAVRTETSQTPHRPLMAYMNPEQIQKHIQPWQQVLGFIARTQTDWPWKGQKPEYGMTARQRRYWQRLWGLAQQAADERASPDPMEMDAEAEAASTWEMTVIETACLEFCIELLNQRYRTQEYESPLVCAMAVLGRSEKGWRDADSYPPILSRVIKIARFLLVQKALWMDPDALGIIALWQSHTVAPGLLATAEEDLYDIDEGFTEASQPMMPSSPPSSVHSGDGIPMARVPRPGRKPLQDCVEWMVRRFMVRGTHGPMQTLLDWRTYGLKIHYNTTAPGHVTWMGQERLLYQQVQFTMGEFRGFVHGLVGATRTLLGELLQEADLGLGLPAIPWDRLFDDPAEQTPGWSFLRDRRTPWPVDGARWMVERLRGEPGVQRQVMTRGAFHPRKIRQYLQRVARFLEKLAVAVHLTGGAPARAPELLSTQHVNTETNQQRNIYIEDGLVVLVTAYHKGFYASNDTKVIHRYLPREVGGLVVYYLWLVRPFVQQLAWQLARAGEGLTAVNDPQADQPGHCFTAVNHSHTDHGFTTVKPPRPAMDDTQPDDPGFGFPPVERRGLMLETISSPYIWGCDVGSGREWSSERLREVLKRETRTGLGTAMTVAHYRDIAIGMSRRFLRPSSAFPNNIQQEQAAEQELAASGEDPDDWVGTIADEQAGHSAHVAGMVYGRESNEFAGSTMLRRLKFRASSTDWHEFLGFPTGGPPVLGKRANPWEEQAAAHQVERRRQLQATPMEPALQRMTGRAEIQFRGVQQPAIQAIQDGASPVVAIMPTGGGKSMLFMLPAFVAPGGCTIVVVPLISLRADLMQRCQQLGIRCVSWESRRPPDEAAIVLVTARTQMVFLTATLPPIMEDIFLQRIKQPASAVGMYRARTSRGNVAYRVWRPILPRQTPREPHQWLVMPAVLQYIQGRIQQARGGRVIVYGQTKSQVQAISRELGCEPYHSEVVDRAGVMQRFQDGLHRVIAATSALGMGIDIPDIRCVIHIGRPRTLLEYGQESGRAGRDGQASEAVIIHPDGWETPDPWIHGVADADFQLVQAYMGHGCRRYILDGYLDGTVDGYTRERCRDQDLDELACDGCEPDWEAQEAPVSIASSPQHPGSGSGFRPSPDTVTRPVRGGSELGFRGTGRRGPELGLSNDAVHYSRAPIDAGLGFVPHYATSSSEGGDSPVHPRAMSIDRGESIVSQVPQARVVATSPAYTARERQYKQAAVRQQAEAMQAGIDEEFMEQEARRWLDQCYICTIGGRDGDHRLEQCPHAESCAAQEWLGQVQRRVDYIRFQCCYQCGMPQAICHGWQDREVCTWRGVLIPMIAGMLYGPCGEVVRPAWEQWLQGRRLEGRVIYAGKIFQQEVMAGVVNPRDYRSIAAFLGQGTINGRGVEVQA</sequence>
<dbReference type="GO" id="GO:0009378">
    <property type="term" value="F:four-way junction helicase activity"/>
    <property type="evidence" value="ECO:0007669"/>
    <property type="project" value="TreeGrafter"/>
</dbReference>
<evidence type="ECO:0000313" key="8">
    <source>
        <dbReference type="EnsemblMetazoa" id="XP_024085644.1"/>
    </source>
</evidence>
<evidence type="ECO:0000313" key="9">
    <source>
        <dbReference type="Proteomes" id="UP000494040"/>
    </source>
</evidence>
<feature type="region of interest" description="Disordered" evidence="6">
    <location>
        <begin position="2239"/>
        <end position="2287"/>
    </location>
</feature>
<evidence type="ECO:0000256" key="4">
    <source>
        <dbReference type="ARBA" id="ARBA00034617"/>
    </source>
</evidence>
<dbReference type="SUPFAM" id="SSF52540">
    <property type="entry name" value="P-loop containing nucleoside triphosphate hydrolases"/>
    <property type="match status" value="1"/>
</dbReference>
<feature type="domain" description="Helicase C-terminal" evidence="7">
    <location>
        <begin position="2053"/>
        <end position="2217"/>
    </location>
</feature>
<proteinExistence type="inferred from homology"/>
<protein>
    <recommendedName>
        <fullName evidence="5">DNA 3'-5' helicase</fullName>
        <ecNumber evidence="5">5.6.2.4</ecNumber>
    </recommendedName>
</protein>
<dbReference type="PROSITE" id="PS51194">
    <property type="entry name" value="HELICASE_CTER"/>
    <property type="match status" value="1"/>
</dbReference>
<dbReference type="RefSeq" id="XP_024085644.1">
    <property type="nucleotide sequence ID" value="XM_024229876.1"/>
</dbReference>
<dbReference type="PROSITE" id="PS00028">
    <property type="entry name" value="ZINC_FINGER_C2H2_1"/>
    <property type="match status" value="1"/>
</dbReference>
<dbReference type="OrthoDB" id="5153301at2759"/>
<keyword evidence="2" id="KW-0547">Nucleotide-binding</keyword>
<dbReference type="InterPro" id="IPR022698">
    <property type="entry name" value="OrsD"/>
</dbReference>
<evidence type="ECO:0000256" key="1">
    <source>
        <dbReference type="ARBA" id="ARBA00005446"/>
    </source>
</evidence>
<dbReference type="GO" id="GO:0000724">
    <property type="term" value="P:double-strand break repair via homologous recombination"/>
    <property type="evidence" value="ECO:0007669"/>
    <property type="project" value="TreeGrafter"/>
</dbReference>
<evidence type="ECO:0000256" key="3">
    <source>
        <dbReference type="ARBA" id="ARBA00022840"/>
    </source>
</evidence>
<dbReference type="GO" id="GO:0005524">
    <property type="term" value="F:ATP binding"/>
    <property type="evidence" value="ECO:0007669"/>
    <property type="project" value="UniProtKB-KW"/>
</dbReference>
<name>A0A8I6SNT3_CIMLE</name>
<evidence type="ECO:0000256" key="2">
    <source>
        <dbReference type="ARBA" id="ARBA00022741"/>
    </source>
</evidence>
<comment type="similarity">
    <text evidence="1">Belongs to the helicase family. RecQ subfamily.</text>
</comment>
<dbReference type="SMART" id="SM00490">
    <property type="entry name" value="HELICc"/>
    <property type="match status" value="1"/>
</dbReference>
<evidence type="ECO:0000256" key="5">
    <source>
        <dbReference type="ARBA" id="ARBA00034808"/>
    </source>
</evidence>
<dbReference type="InterPro" id="IPR001650">
    <property type="entry name" value="Helicase_C-like"/>
</dbReference>
<keyword evidence="9" id="KW-1185">Reference proteome</keyword>
<dbReference type="InterPro" id="IPR027417">
    <property type="entry name" value="P-loop_NTPase"/>
</dbReference>
<dbReference type="KEGG" id="clec:106673501"/>
<feature type="compositionally biased region" description="Pro residues" evidence="6">
    <location>
        <begin position="418"/>
        <end position="427"/>
    </location>
</feature>
<dbReference type="InterPro" id="IPR011545">
    <property type="entry name" value="DEAD/DEAH_box_helicase_dom"/>
</dbReference>
<accession>A0A8I6SNT3</accession>
<evidence type="ECO:0000256" key="6">
    <source>
        <dbReference type="SAM" id="MobiDB-lite"/>
    </source>
</evidence>
<dbReference type="GeneID" id="106673501"/>
<organism evidence="8 9">
    <name type="scientific">Cimex lectularius</name>
    <name type="common">Bed bug</name>
    <name type="synonym">Acanthia lectularia</name>
    <dbReference type="NCBI Taxonomy" id="79782"/>
    <lineage>
        <taxon>Eukaryota</taxon>
        <taxon>Metazoa</taxon>
        <taxon>Ecdysozoa</taxon>
        <taxon>Arthropoda</taxon>
        <taxon>Hexapoda</taxon>
        <taxon>Insecta</taxon>
        <taxon>Pterygota</taxon>
        <taxon>Neoptera</taxon>
        <taxon>Paraneoptera</taxon>
        <taxon>Hemiptera</taxon>
        <taxon>Heteroptera</taxon>
        <taxon>Panheteroptera</taxon>
        <taxon>Cimicomorpha</taxon>
        <taxon>Cimicidae</taxon>
        <taxon>Cimex</taxon>
    </lineage>
</organism>
<dbReference type="Gene3D" id="3.40.50.300">
    <property type="entry name" value="P-loop containing nucleotide triphosphate hydrolases"/>
    <property type="match status" value="2"/>
</dbReference>
<reference evidence="8" key="1">
    <citation type="submission" date="2022-01" db="UniProtKB">
        <authorList>
            <consortium name="EnsemblMetazoa"/>
        </authorList>
    </citation>
    <scope>IDENTIFICATION</scope>
</reference>
<dbReference type="Pfam" id="PF12013">
    <property type="entry name" value="OrsD"/>
    <property type="match status" value="2"/>
</dbReference>
<dbReference type="Pfam" id="PF00270">
    <property type="entry name" value="DEAD"/>
    <property type="match status" value="1"/>
</dbReference>
<dbReference type="EC" id="5.6.2.4" evidence="5"/>
<dbReference type="GO" id="GO:0003676">
    <property type="term" value="F:nucleic acid binding"/>
    <property type="evidence" value="ECO:0007669"/>
    <property type="project" value="InterPro"/>
</dbReference>
<dbReference type="GO" id="GO:0005694">
    <property type="term" value="C:chromosome"/>
    <property type="evidence" value="ECO:0007669"/>
    <property type="project" value="TreeGrafter"/>
</dbReference>
<comment type="catalytic activity">
    <reaction evidence="4">
        <text>Couples ATP hydrolysis with the unwinding of duplex DNA by translocating in the 3'-5' direction.</text>
        <dbReference type="EC" id="5.6.2.4"/>
    </reaction>
</comment>
<dbReference type="EnsemblMetazoa" id="XM_024229876.1">
    <property type="protein sequence ID" value="XP_024085644.1"/>
    <property type="gene ID" value="LOC106673501"/>
</dbReference>
<dbReference type="InterPro" id="IPR013087">
    <property type="entry name" value="Znf_C2H2_type"/>
</dbReference>